<dbReference type="AlphaFoldDB" id="A0A8B8ECV9"/>
<dbReference type="InterPro" id="IPR051158">
    <property type="entry name" value="Metallophosphoesterase_sf"/>
</dbReference>
<dbReference type="GO" id="GO:0016787">
    <property type="term" value="F:hydrolase activity"/>
    <property type="evidence" value="ECO:0007669"/>
    <property type="project" value="InterPro"/>
</dbReference>
<dbReference type="OrthoDB" id="783096at2759"/>
<feature type="transmembrane region" description="Helical" evidence="1">
    <location>
        <begin position="149"/>
        <end position="166"/>
    </location>
</feature>
<feature type="transmembrane region" description="Helical" evidence="1">
    <location>
        <begin position="12"/>
        <end position="29"/>
    </location>
</feature>
<keyword evidence="1" id="KW-1133">Transmembrane helix</keyword>
<evidence type="ECO:0000313" key="3">
    <source>
        <dbReference type="Proteomes" id="UP000694844"/>
    </source>
</evidence>
<sequence>MDAIRSKSPHILGGICVIVGIVMAERWVFSLDFQTRGRILRAQFVFFMQSALFGGDYLVWRCLGSYFDTPHKSRLPKLWKVVLLVYMCLVHLSYLCNVMFVRTEPILFSIISYLCLAVHFQFVFIIIVVKIFEKLYKTFKGRLFHGKRVYFLGFVLTLVLTGFGFINSQRPPVIKNVSIPIKNLPQNLEGFTITLLSDIHLGVTVGKSKLDRIVSMVNNLNPDAVVIVGDLVDGPVKQLEESSQSLTNIISKYGTYYVTGNHEYYTMDANSWLTHLDSLGVNVLHNSNRKIPSQADPKEQLCMAGVDDIEADRIMYDGHGFRLEEALKGCNSEQPIILLAHQPHAAKKALQSSHHIDLVLSGHTHGGQFPPVVFGAYLFNPFYAGLYHYGENSHVYVSMGTVYWGFPVRIMTTQEIIFITLHGV</sequence>
<name>A0A8B8ECV9_CRAVI</name>
<dbReference type="Gene3D" id="3.60.21.10">
    <property type="match status" value="1"/>
</dbReference>
<dbReference type="PANTHER" id="PTHR31302:SF0">
    <property type="entry name" value="TRANSMEMBRANE PROTEIN WITH METALLOPHOSPHOESTERASE DOMAIN"/>
    <property type="match status" value="1"/>
</dbReference>
<dbReference type="GeneID" id="111134014"/>
<accession>A0A8B8ECV9</accession>
<dbReference type="InterPro" id="IPR004843">
    <property type="entry name" value="Calcineurin-like_PHP"/>
</dbReference>
<dbReference type="RefSeq" id="XP_022338487.1">
    <property type="nucleotide sequence ID" value="XM_022482779.1"/>
</dbReference>
<reference evidence="4" key="1">
    <citation type="submission" date="2025-08" db="UniProtKB">
        <authorList>
            <consortium name="RefSeq"/>
        </authorList>
    </citation>
    <scope>IDENTIFICATION</scope>
    <source>
        <tissue evidence="4">Whole sample</tissue>
    </source>
</reference>
<proteinExistence type="predicted"/>
<dbReference type="SUPFAM" id="SSF56300">
    <property type="entry name" value="Metallo-dependent phosphatases"/>
    <property type="match status" value="1"/>
</dbReference>
<organism evidence="3 4">
    <name type="scientific">Crassostrea virginica</name>
    <name type="common">Eastern oyster</name>
    <dbReference type="NCBI Taxonomy" id="6565"/>
    <lineage>
        <taxon>Eukaryota</taxon>
        <taxon>Metazoa</taxon>
        <taxon>Spiralia</taxon>
        <taxon>Lophotrochozoa</taxon>
        <taxon>Mollusca</taxon>
        <taxon>Bivalvia</taxon>
        <taxon>Autobranchia</taxon>
        <taxon>Pteriomorphia</taxon>
        <taxon>Ostreida</taxon>
        <taxon>Ostreoidea</taxon>
        <taxon>Ostreidae</taxon>
        <taxon>Crassostrea</taxon>
    </lineage>
</organism>
<dbReference type="KEGG" id="cvn:111134014"/>
<keyword evidence="3" id="KW-1185">Reference proteome</keyword>
<dbReference type="Pfam" id="PF00149">
    <property type="entry name" value="Metallophos"/>
    <property type="match status" value="1"/>
</dbReference>
<feature type="transmembrane region" description="Helical" evidence="1">
    <location>
        <begin position="106"/>
        <end position="129"/>
    </location>
</feature>
<dbReference type="CDD" id="cd07385">
    <property type="entry name" value="MPP_YkuE_C"/>
    <property type="match status" value="1"/>
</dbReference>
<dbReference type="PANTHER" id="PTHR31302">
    <property type="entry name" value="TRANSMEMBRANE PROTEIN WITH METALLOPHOSPHOESTERASE DOMAIN-RELATED"/>
    <property type="match status" value="1"/>
</dbReference>
<feature type="transmembrane region" description="Helical" evidence="1">
    <location>
        <begin position="81"/>
        <end position="100"/>
    </location>
</feature>
<keyword evidence="1" id="KW-0472">Membrane</keyword>
<evidence type="ECO:0000313" key="4">
    <source>
        <dbReference type="RefSeq" id="XP_022338487.1"/>
    </source>
</evidence>
<evidence type="ECO:0000259" key="2">
    <source>
        <dbReference type="Pfam" id="PF00149"/>
    </source>
</evidence>
<dbReference type="Proteomes" id="UP000694844">
    <property type="component" value="Chromosome 5"/>
</dbReference>
<keyword evidence="1" id="KW-0812">Transmembrane</keyword>
<gene>
    <name evidence="4" type="primary">LOC111134014</name>
</gene>
<dbReference type="InterPro" id="IPR029052">
    <property type="entry name" value="Metallo-depent_PP-like"/>
</dbReference>
<feature type="transmembrane region" description="Helical" evidence="1">
    <location>
        <begin position="41"/>
        <end position="60"/>
    </location>
</feature>
<feature type="domain" description="Calcineurin-like phosphoesterase" evidence="2">
    <location>
        <begin position="192"/>
        <end position="366"/>
    </location>
</feature>
<protein>
    <submittedName>
        <fullName evidence="4">Transmembrane protein with metallophosphoesterase domain-like</fullName>
    </submittedName>
</protein>
<evidence type="ECO:0000256" key="1">
    <source>
        <dbReference type="SAM" id="Phobius"/>
    </source>
</evidence>